<dbReference type="InterPro" id="IPR036388">
    <property type="entry name" value="WH-like_DNA-bd_sf"/>
</dbReference>
<organism evidence="2 3">
    <name type="scientific">Micromonospora echinospora</name>
    <name type="common">Micromonospora purpurea</name>
    <dbReference type="NCBI Taxonomy" id="1877"/>
    <lineage>
        <taxon>Bacteria</taxon>
        <taxon>Bacillati</taxon>
        <taxon>Actinomycetota</taxon>
        <taxon>Actinomycetes</taxon>
        <taxon>Micromonosporales</taxon>
        <taxon>Micromonosporaceae</taxon>
        <taxon>Micromonospora</taxon>
    </lineage>
</organism>
<dbReference type="SUPFAM" id="SSF46785">
    <property type="entry name" value="Winged helix' DNA-binding domain"/>
    <property type="match status" value="1"/>
</dbReference>
<dbReference type="EMBL" id="LT607413">
    <property type="protein sequence ID" value="SCF33311.1"/>
    <property type="molecule type" value="Genomic_DNA"/>
</dbReference>
<dbReference type="PANTHER" id="PTHR18964:SF149">
    <property type="entry name" value="BIFUNCTIONAL UDP-N-ACETYLGLUCOSAMINE 2-EPIMERASE_N-ACETYLMANNOSAMINE KINASE"/>
    <property type="match status" value="1"/>
</dbReference>
<comment type="similarity">
    <text evidence="1">Belongs to the ROK (NagC/XylR) family.</text>
</comment>
<keyword evidence="2" id="KW-0808">Transferase</keyword>
<dbReference type="InParanoid" id="A0A1C4ZKK3"/>
<proteinExistence type="inferred from homology"/>
<evidence type="ECO:0000313" key="2">
    <source>
        <dbReference type="EMBL" id="SCF33311.1"/>
    </source>
</evidence>
<sequence length="420" mass="43810">MPVGRSGGGAATTRGLALDMIRAARTISRVELAAGLGLTSPAITRIVRDLLVEGLVRETGRGPSTGGKPRTLLQINPTSRYGVGVHLERNTCVIVVADLAGQPVCRAVLPGAAHMPPERMLPRLADEIHALLAGTGVNKAAVVGLGLVTYGPQDWRSGVLLTPQPNPQWLDYPVAERMAELVRLPVLLDNDANAAAIGEYWLGTVDLTSTYGCIYLGTGTGIGGGVVVAGEVYRGSSANAVEIGHISIDVDGAPCTCGNTGCLERSAGPEAVVRQAWTTSNLARRLGLDPKGRDPQGGDFLVDFSKITTAASSGDPIARSLVERSARYLGGAAVTLTNLFDLDFIVLAGPGFGSAASIYQSIIQSEVDRRWFSRRAHPVRVVPSANGSDAAAIGGAVLILQRELVRPQAASSADRTTPMV</sequence>
<dbReference type="AlphaFoldDB" id="A0A1C4ZKK3"/>
<evidence type="ECO:0000313" key="3">
    <source>
        <dbReference type="Proteomes" id="UP000198253"/>
    </source>
</evidence>
<dbReference type="Gene3D" id="1.10.10.10">
    <property type="entry name" value="Winged helix-like DNA-binding domain superfamily/Winged helix DNA-binding domain"/>
    <property type="match status" value="1"/>
</dbReference>
<dbReference type="InterPro" id="IPR036390">
    <property type="entry name" value="WH_DNA-bd_sf"/>
</dbReference>
<evidence type="ECO:0000256" key="1">
    <source>
        <dbReference type="ARBA" id="ARBA00006479"/>
    </source>
</evidence>
<dbReference type="Pfam" id="PF00480">
    <property type="entry name" value="ROK"/>
    <property type="match status" value="1"/>
</dbReference>
<dbReference type="GO" id="GO:0016301">
    <property type="term" value="F:kinase activity"/>
    <property type="evidence" value="ECO:0007669"/>
    <property type="project" value="UniProtKB-KW"/>
</dbReference>
<keyword evidence="2" id="KW-0418">Kinase</keyword>
<dbReference type="RefSeq" id="WP_088984082.1">
    <property type="nucleotide sequence ID" value="NZ_LT607413.1"/>
</dbReference>
<keyword evidence="3" id="KW-1185">Reference proteome</keyword>
<dbReference type="Gene3D" id="3.30.420.40">
    <property type="match status" value="2"/>
</dbReference>
<dbReference type="PANTHER" id="PTHR18964">
    <property type="entry name" value="ROK (REPRESSOR, ORF, KINASE) FAMILY"/>
    <property type="match status" value="1"/>
</dbReference>
<name>A0A1C4ZKK3_MICEC</name>
<gene>
    <name evidence="2" type="ORF">GA0070618_5383</name>
</gene>
<dbReference type="InterPro" id="IPR000600">
    <property type="entry name" value="ROK"/>
</dbReference>
<dbReference type="OrthoDB" id="3534172at2"/>
<dbReference type="Proteomes" id="UP000198253">
    <property type="component" value="Chromosome I"/>
</dbReference>
<reference evidence="3" key="1">
    <citation type="submission" date="2016-06" db="EMBL/GenBank/DDBJ databases">
        <authorList>
            <person name="Varghese N."/>
            <person name="Submissions Spin"/>
        </authorList>
    </citation>
    <scope>NUCLEOTIDE SEQUENCE [LARGE SCALE GENOMIC DNA]</scope>
    <source>
        <strain evidence="3">DSM 43816</strain>
    </source>
</reference>
<accession>A0A1C4ZKK3</accession>
<dbReference type="SUPFAM" id="SSF53067">
    <property type="entry name" value="Actin-like ATPase domain"/>
    <property type="match status" value="1"/>
</dbReference>
<dbReference type="InterPro" id="IPR043129">
    <property type="entry name" value="ATPase_NBD"/>
</dbReference>
<protein>
    <submittedName>
        <fullName evidence="2">Sugar kinase of the NBD/HSP70 family, may contain an N-terminal HTH domain</fullName>
    </submittedName>
</protein>